<dbReference type="EMBL" id="CM037618">
    <property type="protein sequence ID" value="KAH7999875.1"/>
    <property type="molecule type" value="Genomic_DNA"/>
</dbReference>
<gene>
    <name evidence="1" type="ORF">K3G42_020049</name>
</gene>
<accession>A0ACB8F3E8</accession>
<name>A0ACB8F3E8_9SAUR</name>
<evidence type="ECO:0000313" key="2">
    <source>
        <dbReference type="Proteomes" id="UP000827872"/>
    </source>
</evidence>
<proteinExistence type="predicted"/>
<organism evidence="1 2">
    <name type="scientific">Sphaerodactylus townsendi</name>
    <dbReference type="NCBI Taxonomy" id="933632"/>
    <lineage>
        <taxon>Eukaryota</taxon>
        <taxon>Metazoa</taxon>
        <taxon>Chordata</taxon>
        <taxon>Craniata</taxon>
        <taxon>Vertebrata</taxon>
        <taxon>Euteleostomi</taxon>
        <taxon>Lepidosauria</taxon>
        <taxon>Squamata</taxon>
        <taxon>Bifurcata</taxon>
        <taxon>Gekkota</taxon>
        <taxon>Sphaerodactylidae</taxon>
        <taxon>Sphaerodactylus</taxon>
    </lineage>
</organism>
<evidence type="ECO:0000313" key="1">
    <source>
        <dbReference type="EMBL" id="KAH7999875.1"/>
    </source>
</evidence>
<protein>
    <submittedName>
        <fullName evidence="1">Uncharacterized protein</fullName>
    </submittedName>
</protein>
<reference evidence="1" key="1">
    <citation type="submission" date="2021-08" db="EMBL/GenBank/DDBJ databases">
        <title>The first chromosome-level gecko genome reveals the dynamic sex chromosomes of Neotropical dwarf geckos (Sphaerodactylidae: Sphaerodactylus).</title>
        <authorList>
            <person name="Pinto B.J."/>
            <person name="Keating S.E."/>
            <person name="Gamble T."/>
        </authorList>
    </citation>
    <scope>NUCLEOTIDE SEQUENCE</scope>
    <source>
        <strain evidence="1">TG3544</strain>
    </source>
</reference>
<sequence length="121" mass="13631">MAEDKTFRHGLIVLGFFLVMIGMFIMSVDKPQIYITFCTLGILVIAAGITWSMCQCYPKHHFEKNLPLIKVVSVDTESEHFLAKKSAASSVENEIPEKNRCQAVRWLPKPKGSCGIKTRQS</sequence>
<dbReference type="Proteomes" id="UP000827872">
    <property type="component" value="Linkage Group LG05"/>
</dbReference>
<comment type="caution">
    <text evidence="1">The sequence shown here is derived from an EMBL/GenBank/DDBJ whole genome shotgun (WGS) entry which is preliminary data.</text>
</comment>
<keyword evidence="2" id="KW-1185">Reference proteome</keyword>